<keyword evidence="2" id="KW-1185">Reference proteome</keyword>
<gene>
    <name evidence="1" type="ORF">PVAP13_5NG333981</name>
</gene>
<sequence>MMAIVASGKESLVQMTYEKTAIKACLLELESYGYLILDLSWFKIKALRRNQHDIVSLYGSLSRENLHDIDIFGNTFEAMSLEEILCQAVEQLGYYSTEKGPVHTREGLYQGSFQFRTTPDPTAEPMFIIYGEALPR</sequence>
<dbReference type="AlphaFoldDB" id="A0A8T0RRA1"/>
<reference evidence="1" key="1">
    <citation type="submission" date="2020-05" db="EMBL/GenBank/DDBJ databases">
        <title>WGS assembly of Panicum virgatum.</title>
        <authorList>
            <person name="Lovell J.T."/>
            <person name="Jenkins J."/>
            <person name="Shu S."/>
            <person name="Juenger T.E."/>
            <person name="Schmutz J."/>
        </authorList>
    </citation>
    <scope>NUCLEOTIDE SEQUENCE</scope>
    <source>
        <strain evidence="1">AP13</strain>
    </source>
</reference>
<proteinExistence type="predicted"/>
<organism evidence="1 2">
    <name type="scientific">Panicum virgatum</name>
    <name type="common">Blackwell switchgrass</name>
    <dbReference type="NCBI Taxonomy" id="38727"/>
    <lineage>
        <taxon>Eukaryota</taxon>
        <taxon>Viridiplantae</taxon>
        <taxon>Streptophyta</taxon>
        <taxon>Embryophyta</taxon>
        <taxon>Tracheophyta</taxon>
        <taxon>Spermatophyta</taxon>
        <taxon>Magnoliopsida</taxon>
        <taxon>Liliopsida</taxon>
        <taxon>Poales</taxon>
        <taxon>Poaceae</taxon>
        <taxon>PACMAD clade</taxon>
        <taxon>Panicoideae</taxon>
        <taxon>Panicodae</taxon>
        <taxon>Paniceae</taxon>
        <taxon>Panicinae</taxon>
        <taxon>Panicum</taxon>
        <taxon>Panicum sect. Hiantes</taxon>
    </lineage>
</organism>
<dbReference type="EMBL" id="CM029046">
    <property type="protein sequence ID" value="KAG2587378.1"/>
    <property type="molecule type" value="Genomic_DNA"/>
</dbReference>
<comment type="caution">
    <text evidence="1">The sequence shown here is derived from an EMBL/GenBank/DDBJ whole genome shotgun (WGS) entry which is preliminary data.</text>
</comment>
<dbReference type="Proteomes" id="UP000823388">
    <property type="component" value="Chromosome 5N"/>
</dbReference>
<protein>
    <submittedName>
        <fullName evidence="1">Uncharacterized protein</fullName>
    </submittedName>
</protein>
<accession>A0A8T0RRA1</accession>
<evidence type="ECO:0000313" key="2">
    <source>
        <dbReference type="Proteomes" id="UP000823388"/>
    </source>
</evidence>
<name>A0A8T0RRA1_PANVG</name>
<evidence type="ECO:0000313" key="1">
    <source>
        <dbReference type="EMBL" id="KAG2587378.1"/>
    </source>
</evidence>